<dbReference type="InterPro" id="IPR014284">
    <property type="entry name" value="RNA_pol_sigma-70_dom"/>
</dbReference>
<dbReference type="Gene3D" id="1.10.10.10">
    <property type="entry name" value="Winged helix-like DNA-binding domain superfamily/Winged helix DNA-binding domain"/>
    <property type="match status" value="1"/>
</dbReference>
<dbReference type="SUPFAM" id="SSF88946">
    <property type="entry name" value="Sigma2 domain of RNA polymerase sigma factors"/>
    <property type="match status" value="1"/>
</dbReference>
<dbReference type="AlphaFoldDB" id="A0A1I4TZR3"/>
<reference evidence="9 10" key="1">
    <citation type="submission" date="2017-12" db="EMBL/GenBank/DDBJ databases">
        <title>Anaerobic carbon monoxide metabolism by Pleomorphomonas carboxyditropha sp. nov., a new mesophilic hydrogenogenic carboxidotroph.</title>
        <authorList>
            <person name="Esquivel-Elizondo S."/>
            <person name="Krajmalnik-Brown R."/>
        </authorList>
    </citation>
    <scope>NUCLEOTIDE SEQUENCE [LARGE SCALE GENOMIC DNA]</scope>
    <source>
        <strain evidence="9 10">R5-392</strain>
    </source>
</reference>
<feature type="domain" description="RNA polymerase sigma factor 70 region 4 type 2" evidence="8">
    <location>
        <begin position="120"/>
        <end position="172"/>
    </location>
</feature>
<dbReference type="GO" id="GO:0016987">
    <property type="term" value="F:sigma factor activity"/>
    <property type="evidence" value="ECO:0007669"/>
    <property type="project" value="UniProtKB-KW"/>
</dbReference>
<keyword evidence="2 6" id="KW-0805">Transcription regulation</keyword>
<dbReference type="Pfam" id="PF04542">
    <property type="entry name" value="Sigma70_r2"/>
    <property type="match status" value="1"/>
</dbReference>
<keyword evidence="5 6" id="KW-0804">Transcription</keyword>
<dbReference type="Proteomes" id="UP000233491">
    <property type="component" value="Unassembled WGS sequence"/>
</dbReference>
<dbReference type="GO" id="GO:0006352">
    <property type="term" value="P:DNA-templated transcription initiation"/>
    <property type="evidence" value="ECO:0007669"/>
    <property type="project" value="InterPro"/>
</dbReference>
<gene>
    <name evidence="9" type="ORF">CXZ10_18950</name>
</gene>
<evidence type="ECO:0000256" key="5">
    <source>
        <dbReference type="ARBA" id="ARBA00023163"/>
    </source>
</evidence>
<dbReference type="OrthoDB" id="9780326at2"/>
<evidence type="ECO:0000256" key="3">
    <source>
        <dbReference type="ARBA" id="ARBA00023082"/>
    </source>
</evidence>
<evidence type="ECO:0000256" key="6">
    <source>
        <dbReference type="RuleBase" id="RU000716"/>
    </source>
</evidence>
<evidence type="ECO:0000313" key="10">
    <source>
        <dbReference type="Proteomes" id="UP000233491"/>
    </source>
</evidence>
<evidence type="ECO:0000256" key="4">
    <source>
        <dbReference type="ARBA" id="ARBA00023125"/>
    </source>
</evidence>
<dbReference type="InterPro" id="IPR013249">
    <property type="entry name" value="RNA_pol_sigma70_r4_t2"/>
</dbReference>
<dbReference type="InterPro" id="IPR039425">
    <property type="entry name" value="RNA_pol_sigma-70-like"/>
</dbReference>
<dbReference type="InterPro" id="IPR036388">
    <property type="entry name" value="WH-like_DNA-bd_sf"/>
</dbReference>
<keyword evidence="10" id="KW-1185">Reference proteome</keyword>
<dbReference type="SUPFAM" id="SSF88659">
    <property type="entry name" value="Sigma3 and sigma4 domains of RNA polymerase sigma factors"/>
    <property type="match status" value="1"/>
</dbReference>
<comment type="caution">
    <text evidence="9">The sequence shown here is derived from an EMBL/GenBank/DDBJ whole genome shotgun (WGS) entry which is preliminary data.</text>
</comment>
<keyword evidence="4 6" id="KW-0238">DNA-binding</keyword>
<protein>
    <recommendedName>
        <fullName evidence="6">RNA polymerase sigma factor</fullName>
    </recommendedName>
</protein>
<dbReference type="PROSITE" id="PS01063">
    <property type="entry name" value="SIGMA70_ECF"/>
    <property type="match status" value="1"/>
</dbReference>
<dbReference type="Pfam" id="PF08281">
    <property type="entry name" value="Sigma70_r4_2"/>
    <property type="match status" value="1"/>
</dbReference>
<sequence>MSSNDPDEALLERVAGGDDGAVRDLVARKLPRLLGLAARLLGDRSEAEDVAQEAFLRVWRRAGEWRRGEALFDTWLHKVALNLCLDRLRKRREIYVDQLPDRADPASGADAGIAANEQRDAVKAAVDALPDRQREAIVLQYYQDLSNVEAAAIMGISVEALESLLARARRSLRASLAGDRS</sequence>
<proteinExistence type="inferred from homology"/>
<evidence type="ECO:0000256" key="1">
    <source>
        <dbReference type="ARBA" id="ARBA00010641"/>
    </source>
</evidence>
<comment type="similarity">
    <text evidence="1 6">Belongs to the sigma-70 factor family. ECF subfamily.</text>
</comment>
<dbReference type="CDD" id="cd06171">
    <property type="entry name" value="Sigma70_r4"/>
    <property type="match status" value="1"/>
</dbReference>
<evidence type="ECO:0000256" key="2">
    <source>
        <dbReference type="ARBA" id="ARBA00023015"/>
    </source>
</evidence>
<dbReference type="GO" id="GO:0003677">
    <property type="term" value="F:DNA binding"/>
    <property type="evidence" value="ECO:0007669"/>
    <property type="project" value="UniProtKB-KW"/>
</dbReference>
<evidence type="ECO:0000259" key="7">
    <source>
        <dbReference type="Pfam" id="PF04542"/>
    </source>
</evidence>
<name>A0A1I4TZR3_9HYPH</name>
<feature type="domain" description="RNA polymerase sigma-70 region 2" evidence="7">
    <location>
        <begin position="25"/>
        <end position="92"/>
    </location>
</feature>
<dbReference type="InterPro" id="IPR013324">
    <property type="entry name" value="RNA_pol_sigma_r3/r4-like"/>
</dbReference>
<dbReference type="NCBIfam" id="TIGR02937">
    <property type="entry name" value="sigma70-ECF"/>
    <property type="match status" value="1"/>
</dbReference>
<keyword evidence="3 6" id="KW-0731">Sigma factor</keyword>
<dbReference type="Gene3D" id="1.10.1740.10">
    <property type="match status" value="1"/>
</dbReference>
<dbReference type="InterPro" id="IPR000838">
    <property type="entry name" value="RNA_pol_sigma70_ECF_CS"/>
</dbReference>
<evidence type="ECO:0000259" key="8">
    <source>
        <dbReference type="Pfam" id="PF08281"/>
    </source>
</evidence>
<accession>A0A1I4TZR3</accession>
<organism evidence="9 10">
    <name type="scientific">Pleomorphomonas diazotrophica</name>
    <dbReference type="NCBI Taxonomy" id="1166257"/>
    <lineage>
        <taxon>Bacteria</taxon>
        <taxon>Pseudomonadati</taxon>
        <taxon>Pseudomonadota</taxon>
        <taxon>Alphaproteobacteria</taxon>
        <taxon>Hyphomicrobiales</taxon>
        <taxon>Pleomorphomonadaceae</taxon>
        <taxon>Pleomorphomonas</taxon>
    </lineage>
</organism>
<dbReference type="EMBL" id="PJNW01000016">
    <property type="protein sequence ID" value="PKR87799.1"/>
    <property type="molecule type" value="Genomic_DNA"/>
</dbReference>
<dbReference type="PANTHER" id="PTHR43133">
    <property type="entry name" value="RNA POLYMERASE ECF-TYPE SIGMA FACTO"/>
    <property type="match status" value="1"/>
</dbReference>
<dbReference type="RefSeq" id="WP_101290922.1">
    <property type="nucleotide sequence ID" value="NZ_FOUQ01000006.1"/>
</dbReference>
<dbReference type="InterPro" id="IPR007627">
    <property type="entry name" value="RNA_pol_sigma70_r2"/>
</dbReference>
<dbReference type="NCBIfam" id="NF004113">
    <property type="entry name" value="PRK05602.1"/>
    <property type="match status" value="1"/>
</dbReference>
<dbReference type="PANTHER" id="PTHR43133:SF8">
    <property type="entry name" value="RNA POLYMERASE SIGMA FACTOR HI_1459-RELATED"/>
    <property type="match status" value="1"/>
</dbReference>
<evidence type="ECO:0000313" key="9">
    <source>
        <dbReference type="EMBL" id="PKR87799.1"/>
    </source>
</evidence>
<dbReference type="InterPro" id="IPR013325">
    <property type="entry name" value="RNA_pol_sigma_r2"/>
</dbReference>